<feature type="compositionally biased region" description="Basic and acidic residues" evidence="4">
    <location>
        <begin position="300"/>
        <end position="322"/>
    </location>
</feature>
<evidence type="ECO:0000313" key="7">
    <source>
        <dbReference type="Proteomes" id="UP000199079"/>
    </source>
</evidence>
<keyword evidence="6" id="KW-0808">Transferase</keyword>
<dbReference type="Gene3D" id="1.20.1050.10">
    <property type="match status" value="1"/>
</dbReference>
<protein>
    <submittedName>
        <fullName evidence="6">Putative glutathione S-transferase</fullName>
    </submittedName>
</protein>
<reference evidence="7" key="1">
    <citation type="submission" date="2016-10" db="EMBL/GenBank/DDBJ databases">
        <authorList>
            <person name="Varghese N."/>
            <person name="Submissions S."/>
        </authorList>
    </citation>
    <scope>NUCLEOTIDE SEQUENCE [LARGE SCALE GENOMIC DNA]</scope>
    <source>
        <strain evidence="7">DC30,IBRC 10041,KCTC 4046</strain>
    </source>
</reference>
<dbReference type="GO" id="GO:0004364">
    <property type="term" value="F:glutathione transferase activity"/>
    <property type="evidence" value="ECO:0007669"/>
    <property type="project" value="InterPro"/>
</dbReference>
<dbReference type="GO" id="GO:0005737">
    <property type="term" value="C:cytoplasm"/>
    <property type="evidence" value="ECO:0007669"/>
    <property type="project" value="TreeGrafter"/>
</dbReference>
<feature type="domain" description="GST C-terminal" evidence="5">
    <location>
        <begin position="156"/>
        <end position="295"/>
    </location>
</feature>
<dbReference type="PROSITE" id="PS50405">
    <property type="entry name" value="GST_CTER"/>
    <property type="match status" value="1"/>
</dbReference>
<gene>
    <name evidence="6" type="ORF">SAMN05216564_10511</name>
</gene>
<evidence type="ECO:0000259" key="5">
    <source>
        <dbReference type="PROSITE" id="PS50405"/>
    </source>
</evidence>
<feature type="binding site" evidence="2">
    <location>
        <begin position="117"/>
        <end position="120"/>
    </location>
    <ligand>
        <name>glutathione</name>
        <dbReference type="ChEBI" id="CHEBI:57925"/>
    </ligand>
</feature>
<dbReference type="InterPro" id="IPR010987">
    <property type="entry name" value="Glutathione-S-Trfase_C-like"/>
</dbReference>
<dbReference type="InterPro" id="IPR016639">
    <property type="entry name" value="GST_Omega/GSH"/>
</dbReference>
<dbReference type="PANTHER" id="PTHR32419">
    <property type="entry name" value="GLUTATHIONYL-HYDROQUINONE REDUCTASE"/>
    <property type="match status" value="1"/>
</dbReference>
<organism evidence="6 7">
    <name type="scientific">Halopenitus persicus</name>
    <dbReference type="NCBI Taxonomy" id="1048396"/>
    <lineage>
        <taxon>Archaea</taxon>
        <taxon>Methanobacteriati</taxon>
        <taxon>Methanobacteriota</taxon>
        <taxon>Stenosarchaea group</taxon>
        <taxon>Halobacteria</taxon>
        <taxon>Halobacteriales</taxon>
        <taxon>Haloferacaceae</taxon>
        <taxon>Halopenitus</taxon>
    </lineage>
</organism>
<dbReference type="SUPFAM" id="SSF47616">
    <property type="entry name" value="GST C-terminal domain-like"/>
    <property type="match status" value="1"/>
</dbReference>
<dbReference type="InterPro" id="IPR036249">
    <property type="entry name" value="Thioredoxin-like_sf"/>
</dbReference>
<dbReference type="SFLD" id="SFLDS00019">
    <property type="entry name" value="Glutathione_Transferase_(cytos"/>
    <property type="match status" value="1"/>
</dbReference>
<dbReference type="InterPro" id="IPR004045">
    <property type="entry name" value="Glutathione_S-Trfase_N"/>
</dbReference>
<evidence type="ECO:0000256" key="3">
    <source>
        <dbReference type="PIRSR" id="PIRSR015753-3"/>
    </source>
</evidence>
<sequence length="322" mass="37315">MGLLHNGEWEPDATRDQYDHDAFDDRVENFEDANFPAEADRYHLYISRACPWAHRAALTRRLLGLEDTISVDVVDPVRHDQGWEFSPEKAHCTPDSVHGHDTLYEVFQEADPGYTGRVTVPILYDRKTETIVHEESAKIARMLATEFNHHTSESLDLYPSSMQDDVDDAIEDVHSSINTGVYRAGFADSQESYETAVQELFNGMERLDEILSTRRYVIGDRLTLADVFLFPTLYRFDAVYYTHFKCNVRRLIDFDHLWDYARDIYQTKGVPETCNMDHVKAHYYRSHDEINPTGFVPVGPKRDWTDSHNRNELSGDDNSVRK</sequence>
<dbReference type="InterPro" id="IPR036282">
    <property type="entry name" value="Glutathione-S-Trfase_C_sf"/>
</dbReference>
<dbReference type="AlphaFoldDB" id="A0A1H3JIT4"/>
<accession>A0A1H3JIT4</accession>
<feature type="site" description="Lowers pKa of active site Cys" evidence="3">
    <location>
        <position position="240"/>
    </location>
</feature>
<dbReference type="OrthoDB" id="172488at2157"/>
<dbReference type="SFLD" id="SFLDG01148">
    <property type="entry name" value="Xi_(cytGST)"/>
    <property type="match status" value="1"/>
</dbReference>
<feature type="binding site" evidence="2">
    <location>
        <begin position="135"/>
        <end position="136"/>
    </location>
    <ligand>
        <name>glutathione</name>
        <dbReference type="ChEBI" id="CHEBI:57925"/>
    </ligand>
</feature>
<feature type="region of interest" description="Disordered" evidence="4">
    <location>
        <begin position="294"/>
        <end position="322"/>
    </location>
</feature>
<name>A0A1H3JIT4_9EURY</name>
<evidence type="ECO:0000313" key="6">
    <source>
        <dbReference type="EMBL" id="SDY39328.1"/>
    </source>
</evidence>
<feature type="active site" description="Proton donor/acceptor" evidence="1">
    <location>
        <position position="182"/>
    </location>
</feature>
<dbReference type="Proteomes" id="UP000199079">
    <property type="component" value="Unassembled WGS sequence"/>
</dbReference>
<dbReference type="SUPFAM" id="SSF52833">
    <property type="entry name" value="Thioredoxin-like"/>
    <property type="match status" value="1"/>
</dbReference>
<dbReference type="Pfam" id="PF13410">
    <property type="entry name" value="GST_C_2"/>
    <property type="match status" value="1"/>
</dbReference>
<dbReference type="EMBL" id="FNPC01000005">
    <property type="protein sequence ID" value="SDY39328.1"/>
    <property type="molecule type" value="Genomic_DNA"/>
</dbReference>
<dbReference type="InterPro" id="IPR040079">
    <property type="entry name" value="Glutathione_S-Trfase"/>
</dbReference>
<dbReference type="Pfam" id="PF13409">
    <property type="entry name" value="GST_N_2"/>
    <property type="match status" value="1"/>
</dbReference>
<feature type="binding site" evidence="2">
    <location>
        <position position="83"/>
    </location>
    <ligand>
        <name>glutathione</name>
        <dbReference type="ChEBI" id="CHEBI:57925"/>
    </ligand>
</feature>
<dbReference type="RefSeq" id="WP_092732540.1">
    <property type="nucleotide sequence ID" value="NZ_FNPC01000005.1"/>
</dbReference>
<dbReference type="SFLD" id="SFLDG01206">
    <property type="entry name" value="Xi.1"/>
    <property type="match status" value="1"/>
</dbReference>
<keyword evidence="7" id="KW-1185">Reference proteome</keyword>
<feature type="active site" description="Nucleophile" evidence="1">
    <location>
        <position position="50"/>
    </location>
</feature>
<evidence type="ECO:0000256" key="2">
    <source>
        <dbReference type="PIRSR" id="PIRSR015753-2"/>
    </source>
</evidence>
<dbReference type="PANTHER" id="PTHR32419:SF6">
    <property type="entry name" value="GLUTATHIONE S-TRANSFERASE OMEGA-LIKE 1-RELATED"/>
    <property type="match status" value="1"/>
</dbReference>
<evidence type="ECO:0000256" key="4">
    <source>
        <dbReference type="SAM" id="MobiDB-lite"/>
    </source>
</evidence>
<proteinExistence type="predicted"/>
<dbReference type="InterPro" id="IPR047047">
    <property type="entry name" value="GST_Omega-like_C"/>
</dbReference>
<evidence type="ECO:0000256" key="1">
    <source>
        <dbReference type="PIRSR" id="PIRSR015753-1"/>
    </source>
</evidence>
<feature type="site" description="Lowers pKa of active site Cys" evidence="3">
    <location>
        <position position="283"/>
    </location>
</feature>
<dbReference type="PIRSF" id="PIRSF015753">
    <property type="entry name" value="GST"/>
    <property type="match status" value="1"/>
</dbReference>
<dbReference type="CDD" id="cd03190">
    <property type="entry name" value="GST_C_Omega_like"/>
    <property type="match status" value="1"/>
</dbReference>
<dbReference type="Gene3D" id="3.40.30.10">
    <property type="entry name" value="Glutaredoxin"/>
    <property type="match status" value="1"/>
</dbReference>